<evidence type="ECO:0000256" key="1">
    <source>
        <dbReference type="SAM" id="MobiDB-lite"/>
    </source>
</evidence>
<gene>
    <name evidence="2" type="ORF">VPNG_05481</name>
</gene>
<feature type="region of interest" description="Disordered" evidence="1">
    <location>
        <begin position="138"/>
        <end position="163"/>
    </location>
</feature>
<sequence length="178" mass="20272">MAMDEEDVRDLGIVAQSSQQRYPQASHEATTGRLYHHLAIFARPYVIRHFYNYIRSVYASIPSISAYYGFPIYSHTFSKIIVAAYPTSFSLAQSRLSLSPPEGIACFIALLEQWALRRRSQNASYDSKPCIRAPSIFEERTSQSDSDDETNFGPPDEVNTSTSMGFDLRNWRLAQEIQ</sequence>
<dbReference type="EMBL" id="LKEB01000020">
    <property type="protein sequence ID" value="ROW13301.1"/>
    <property type="molecule type" value="Genomic_DNA"/>
</dbReference>
<reference evidence="2 3" key="1">
    <citation type="submission" date="2015-09" db="EMBL/GenBank/DDBJ databases">
        <title>Host preference determinants of Valsa canker pathogens revealed by comparative genomics.</title>
        <authorList>
            <person name="Yin Z."/>
            <person name="Huang L."/>
        </authorList>
    </citation>
    <scope>NUCLEOTIDE SEQUENCE [LARGE SCALE GENOMIC DNA]</scope>
    <source>
        <strain evidence="2 3">SXYLt</strain>
    </source>
</reference>
<protein>
    <submittedName>
        <fullName evidence="2">Uncharacterized protein</fullName>
    </submittedName>
</protein>
<evidence type="ECO:0000313" key="3">
    <source>
        <dbReference type="Proteomes" id="UP000285146"/>
    </source>
</evidence>
<comment type="caution">
    <text evidence="2">The sequence shown here is derived from an EMBL/GenBank/DDBJ whole genome shotgun (WGS) entry which is preliminary data.</text>
</comment>
<name>A0A423XBE0_9PEZI</name>
<proteinExistence type="predicted"/>
<keyword evidence="3" id="KW-1185">Reference proteome</keyword>
<accession>A0A423XBE0</accession>
<dbReference type="AlphaFoldDB" id="A0A423XBE0"/>
<dbReference type="Proteomes" id="UP000285146">
    <property type="component" value="Unassembled WGS sequence"/>
</dbReference>
<evidence type="ECO:0000313" key="2">
    <source>
        <dbReference type="EMBL" id="ROW13301.1"/>
    </source>
</evidence>
<dbReference type="OrthoDB" id="4759875at2759"/>
<dbReference type="InParanoid" id="A0A423XBE0"/>
<organism evidence="2 3">
    <name type="scientific">Cytospora leucostoma</name>
    <dbReference type="NCBI Taxonomy" id="1230097"/>
    <lineage>
        <taxon>Eukaryota</taxon>
        <taxon>Fungi</taxon>
        <taxon>Dikarya</taxon>
        <taxon>Ascomycota</taxon>
        <taxon>Pezizomycotina</taxon>
        <taxon>Sordariomycetes</taxon>
        <taxon>Sordariomycetidae</taxon>
        <taxon>Diaporthales</taxon>
        <taxon>Cytosporaceae</taxon>
        <taxon>Cytospora</taxon>
    </lineage>
</organism>